<dbReference type="InterPro" id="IPR036909">
    <property type="entry name" value="Cyt_c-like_dom_sf"/>
</dbReference>
<dbReference type="AlphaFoldDB" id="A0A6M5YUU7"/>
<evidence type="ECO:0000313" key="3">
    <source>
        <dbReference type="EMBL" id="QJW97214.1"/>
    </source>
</evidence>
<dbReference type="InterPro" id="IPR011429">
    <property type="entry name" value="Cyt_c_Planctomycete-type"/>
</dbReference>
<dbReference type="RefSeq" id="WP_171472633.1">
    <property type="nucleotide sequence ID" value="NZ_CP053452.2"/>
</dbReference>
<feature type="compositionally biased region" description="Basic and acidic residues" evidence="1">
    <location>
        <begin position="62"/>
        <end position="107"/>
    </location>
</feature>
<reference evidence="4" key="1">
    <citation type="submission" date="2020-05" db="EMBL/GenBank/DDBJ databases">
        <title>Frigoriglobus tundricola gen. nov., sp. nov., a psychrotolerant cellulolytic planctomycete of the family Gemmataceae with two divergent copies of 16S rRNA gene.</title>
        <authorList>
            <person name="Kulichevskaya I.S."/>
            <person name="Ivanova A.A."/>
            <person name="Naumoff D.G."/>
            <person name="Beletsky A.V."/>
            <person name="Rijpstra W.I.C."/>
            <person name="Sinninghe Damste J.S."/>
            <person name="Mardanov A.V."/>
            <person name="Ravin N.V."/>
            <person name="Dedysh S.N."/>
        </authorList>
    </citation>
    <scope>NUCLEOTIDE SEQUENCE [LARGE SCALE GENOMIC DNA]</scope>
    <source>
        <strain evidence="4">PL17</strain>
    </source>
</reference>
<dbReference type="GO" id="GO:0009055">
    <property type="term" value="F:electron transfer activity"/>
    <property type="evidence" value="ECO:0007669"/>
    <property type="project" value="InterPro"/>
</dbReference>
<feature type="domain" description="Cytochrome C Planctomycete-type" evidence="2">
    <location>
        <begin position="124"/>
        <end position="175"/>
    </location>
</feature>
<dbReference type="EMBL" id="CP053452">
    <property type="protein sequence ID" value="QJW97214.1"/>
    <property type="molecule type" value="Genomic_DNA"/>
</dbReference>
<dbReference type="Pfam" id="PF07635">
    <property type="entry name" value="PSCyt1"/>
    <property type="match status" value="1"/>
</dbReference>
<name>A0A6M5YUU7_9BACT</name>
<evidence type="ECO:0000313" key="4">
    <source>
        <dbReference type="Proteomes" id="UP000503447"/>
    </source>
</evidence>
<keyword evidence="4" id="KW-1185">Reference proteome</keyword>
<protein>
    <recommendedName>
        <fullName evidence="2">Cytochrome C Planctomycete-type domain-containing protein</fullName>
    </recommendedName>
</protein>
<dbReference type="Proteomes" id="UP000503447">
    <property type="component" value="Chromosome"/>
</dbReference>
<accession>A0A6M5YUU7</accession>
<gene>
    <name evidence="3" type="ORF">FTUN_4781</name>
</gene>
<sequence length="197" mass="21087">MASPERPSTAIKLIVAALFLSGLAFGAFVAPTEPEPKAPQKPVAVAKAEPSKPVATVPEPEPEPKPKPKTEPKPQPKLDPKPEPKKPDPKSEPEPKSDPKPQPKPEPKAAVTFQKAQAVLQYHCVSCHGSPVVRANIDMRTLDSIKKKKGLVVPGDPAASDMWNAILAETMPPPDAKTKMTEAEKTLIKEWIAGGAK</sequence>
<dbReference type="PANTHER" id="PTHR35889">
    <property type="entry name" value="CYCLOINULO-OLIGOSACCHARIDE FRUCTANOTRANSFERASE-RELATED"/>
    <property type="match status" value="1"/>
</dbReference>
<dbReference type="PANTHER" id="PTHR35889:SF3">
    <property type="entry name" value="F-BOX DOMAIN-CONTAINING PROTEIN"/>
    <property type="match status" value="1"/>
</dbReference>
<organism evidence="3 4">
    <name type="scientific">Frigoriglobus tundricola</name>
    <dbReference type="NCBI Taxonomy" id="2774151"/>
    <lineage>
        <taxon>Bacteria</taxon>
        <taxon>Pseudomonadati</taxon>
        <taxon>Planctomycetota</taxon>
        <taxon>Planctomycetia</taxon>
        <taxon>Gemmatales</taxon>
        <taxon>Gemmataceae</taxon>
        <taxon>Frigoriglobus</taxon>
    </lineage>
</organism>
<evidence type="ECO:0000256" key="1">
    <source>
        <dbReference type="SAM" id="MobiDB-lite"/>
    </source>
</evidence>
<dbReference type="SUPFAM" id="SSF46626">
    <property type="entry name" value="Cytochrome c"/>
    <property type="match status" value="1"/>
</dbReference>
<proteinExistence type="predicted"/>
<dbReference type="KEGG" id="ftj:FTUN_4781"/>
<dbReference type="GO" id="GO:0020037">
    <property type="term" value="F:heme binding"/>
    <property type="evidence" value="ECO:0007669"/>
    <property type="project" value="InterPro"/>
</dbReference>
<evidence type="ECO:0000259" key="2">
    <source>
        <dbReference type="Pfam" id="PF07635"/>
    </source>
</evidence>
<feature type="region of interest" description="Disordered" evidence="1">
    <location>
        <begin position="30"/>
        <end position="110"/>
    </location>
</feature>